<feature type="region of interest" description="Disordered" evidence="1">
    <location>
        <begin position="231"/>
        <end position="258"/>
    </location>
</feature>
<dbReference type="OrthoDB" id="1899291at2759"/>
<sequence>MEDWRRARDWGDEEQKGRGEVGWGQQQHPAGAARSSNSKPGKPPPAPGSWQPTIPSWEKRFCTSVCRIPWRRICETKRLMSYYSNVLDWDDSAGKEAFDNAKSRFFAKINGLTCDISLPGPDIYIDEIDWDAEIDPQLLLDLDKEFVPADMEGKDGKIGFLSSGWDRAIPCTGWGDAEDVTSPVRDAWTESGWTNSGENGGNVEGWDRTNDWGGGAVDSSGWDNGDWNNNSGWGAGARNDSSGWGAGTWNDNSGWGAGEWEVNPGQITTGWEDNTGWGNGCWEKNFQWQGGAWEKPLDNKGPSDSWQHQDNNRNHQMGYWDPKRGTRKREGDGPYGSRSPAIRHQKDGFCQPSNNHWRNSRGRKRTNYQSEQPTFHEPLVPRQWNAMRSYGPRSRYGSAAAGGGG</sequence>
<protein>
    <submittedName>
        <fullName evidence="2">Uncharacterized protein</fullName>
    </submittedName>
</protein>
<keyword evidence="3" id="KW-1185">Reference proteome</keyword>
<reference evidence="2" key="1">
    <citation type="submission" date="2017-07" db="EMBL/GenBank/DDBJ databases">
        <title>Taro Niue Genome Assembly and Annotation.</title>
        <authorList>
            <person name="Atibalentja N."/>
            <person name="Keating K."/>
            <person name="Fields C.J."/>
        </authorList>
    </citation>
    <scope>NUCLEOTIDE SEQUENCE</scope>
    <source>
        <strain evidence="2">Niue_2</strain>
        <tissue evidence="2">Leaf</tissue>
    </source>
</reference>
<dbReference type="PANTHER" id="PTHR34567:SF3">
    <property type="entry name" value="FK506-BINDING-LIKE PROTEIN"/>
    <property type="match status" value="1"/>
</dbReference>
<feature type="region of interest" description="Disordered" evidence="1">
    <location>
        <begin position="292"/>
        <end position="383"/>
    </location>
</feature>
<feature type="compositionally biased region" description="Basic and acidic residues" evidence="1">
    <location>
        <begin position="321"/>
        <end position="332"/>
    </location>
</feature>
<comment type="caution">
    <text evidence="2">The sequence shown here is derived from an EMBL/GenBank/DDBJ whole genome shotgun (WGS) entry which is preliminary data.</text>
</comment>
<evidence type="ECO:0000313" key="3">
    <source>
        <dbReference type="Proteomes" id="UP000652761"/>
    </source>
</evidence>
<proteinExistence type="predicted"/>
<gene>
    <name evidence="2" type="ORF">Taro_021619</name>
</gene>
<accession>A0A843UZB4</accession>
<feature type="region of interest" description="Disordered" evidence="1">
    <location>
        <begin position="1"/>
        <end position="53"/>
    </location>
</feature>
<dbReference type="AlphaFoldDB" id="A0A843UZB4"/>
<organism evidence="2 3">
    <name type="scientific">Colocasia esculenta</name>
    <name type="common">Wild taro</name>
    <name type="synonym">Arum esculentum</name>
    <dbReference type="NCBI Taxonomy" id="4460"/>
    <lineage>
        <taxon>Eukaryota</taxon>
        <taxon>Viridiplantae</taxon>
        <taxon>Streptophyta</taxon>
        <taxon>Embryophyta</taxon>
        <taxon>Tracheophyta</taxon>
        <taxon>Spermatophyta</taxon>
        <taxon>Magnoliopsida</taxon>
        <taxon>Liliopsida</taxon>
        <taxon>Araceae</taxon>
        <taxon>Aroideae</taxon>
        <taxon>Colocasieae</taxon>
        <taxon>Colocasia</taxon>
    </lineage>
</organism>
<dbReference type="Proteomes" id="UP000652761">
    <property type="component" value="Unassembled WGS sequence"/>
</dbReference>
<evidence type="ECO:0000256" key="1">
    <source>
        <dbReference type="SAM" id="MobiDB-lite"/>
    </source>
</evidence>
<feature type="compositionally biased region" description="Basic and acidic residues" evidence="1">
    <location>
        <begin position="1"/>
        <end position="19"/>
    </location>
</feature>
<name>A0A843UZB4_COLES</name>
<evidence type="ECO:0000313" key="2">
    <source>
        <dbReference type="EMBL" id="MQL89051.1"/>
    </source>
</evidence>
<dbReference type="PANTHER" id="PTHR34567">
    <property type="entry name" value="FK506-BINDING-LIKE PROTEIN"/>
    <property type="match status" value="1"/>
</dbReference>
<dbReference type="EMBL" id="NMUH01001113">
    <property type="protein sequence ID" value="MQL89051.1"/>
    <property type="molecule type" value="Genomic_DNA"/>
</dbReference>